<keyword evidence="2" id="KW-0614">Plasmid</keyword>
<name>A0AAN1BJI4_RHIET</name>
<evidence type="ECO:0000313" key="3">
    <source>
        <dbReference type="Proteomes" id="UP000194159"/>
    </source>
</evidence>
<evidence type="ECO:0000256" key="1">
    <source>
        <dbReference type="SAM" id="MobiDB-lite"/>
    </source>
</evidence>
<geneLocation type="plasmid" evidence="3">
    <name>pretnxc12b</name>
</geneLocation>
<accession>A0AAN1BJI4</accession>
<feature type="region of interest" description="Disordered" evidence="1">
    <location>
        <begin position="1"/>
        <end position="32"/>
    </location>
</feature>
<reference evidence="2 3" key="1">
    <citation type="submission" date="2017-04" db="EMBL/GenBank/DDBJ databases">
        <title>Complete genome sequences of Rhizobium genomic linages associated to common bean (phaseolus vulgaris).</title>
        <authorList>
            <person name="Santamaria R.I."/>
            <person name="Bustos P."/>
            <person name="Perez-Carrascal O."/>
            <person name="Martinez-Flores I."/>
            <person name="Juarez S."/>
            <person name="Lozano L."/>
            <person name="Miranda F."/>
            <person name="Vinuesa P."/>
            <person name="Martinez-Romero E."/>
            <person name="Cevallos M.A."/>
            <person name="Romero D."/>
            <person name="Davila G."/>
            <person name="Gonzalez V."/>
        </authorList>
    </citation>
    <scope>NUCLEOTIDE SEQUENCE [LARGE SCALE GENOMIC DNA]</scope>
    <source>
        <strain evidence="2 3">NXC12</strain>
        <plasmid evidence="3">pretnxc12b</plasmid>
    </source>
</reference>
<protein>
    <submittedName>
        <fullName evidence="2">Uncharacterized protein</fullName>
    </submittedName>
</protein>
<sequence length="109" mass="12777">MPCEWKRNVRYHRRSPAPQRRSECRPRSRRRQTMERLVQTLLAMADAEIGPDEAQHRHSIMHLTTIIRDMTGRIAEADDTTFAAIVREAAMLIRSLQRRQADAARFTVH</sequence>
<dbReference type="Proteomes" id="UP000194159">
    <property type="component" value="Plasmid pRetNXC12b"/>
</dbReference>
<organism evidence="2 3">
    <name type="scientific">Rhizobium etli</name>
    <dbReference type="NCBI Taxonomy" id="29449"/>
    <lineage>
        <taxon>Bacteria</taxon>
        <taxon>Pseudomonadati</taxon>
        <taxon>Pseudomonadota</taxon>
        <taxon>Alphaproteobacteria</taxon>
        <taxon>Hyphomicrobiales</taxon>
        <taxon>Rhizobiaceae</taxon>
        <taxon>Rhizobium/Agrobacterium group</taxon>
        <taxon>Rhizobium</taxon>
    </lineage>
</organism>
<evidence type="ECO:0000313" key="2">
    <source>
        <dbReference type="EMBL" id="ARQ12424.1"/>
    </source>
</evidence>
<dbReference type="EMBL" id="CP020908">
    <property type="protein sequence ID" value="ARQ12424.1"/>
    <property type="molecule type" value="Genomic_DNA"/>
</dbReference>
<gene>
    <name evidence="2" type="ORF">NXC12_PB00017</name>
</gene>
<proteinExistence type="predicted"/>
<dbReference type="AlphaFoldDB" id="A0AAN1BJI4"/>